<evidence type="ECO:0000313" key="4">
    <source>
        <dbReference type="EMBL" id="BDG09879.1"/>
    </source>
</evidence>
<dbReference type="PANTHER" id="PTHR44591">
    <property type="entry name" value="STRESS RESPONSE REGULATOR PROTEIN 1"/>
    <property type="match status" value="1"/>
</dbReference>
<dbReference type="Proteomes" id="UP001162734">
    <property type="component" value="Chromosome"/>
</dbReference>
<accession>A0ABM7XDD3</accession>
<dbReference type="EMBL" id="AP025592">
    <property type="protein sequence ID" value="BDG09879.1"/>
    <property type="molecule type" value="Genomic_DNA"/>
</dbReference>
<dbReference type="RefSeq" id="WP_248342279.1">
    <property type="nucleotide sequence ID" value="NZ_AP025592.1"/>
</dbReference>
<dbReference type="InterPro" id="IPR050595">
    <property type="entry name" value="Bact_response_regulator"/>
</dbReference>
<name>A0ABM7XDD3_9BACT</name>
<dbReference type="Gene3D" id="3.40.50.2300">
    <property type="match status" value="1"/>
</dbReference>
<evidence type="ECO:0000256" key="2">
    <source>
        <dbReference type="PROSITE-ProRule" id="PRU00169"/>
    </source>
</evidence>
<evidence type="ECO:0000256" key="1">
    <source>
        <dbReference type="ARBA" id="ARBA00022553"/>
    </source>
</evidence>
<dbReference type="PROSITE" id="PS50110">
    <property type="entry name" value="RESPONSE_REGULATORY"/>
    <property type="match status" value="1"/>
</dbReference>
<dbReference type="InterPro" id="IPR001789">
    <property type="entry name" value="Sig_transdc_resp-reg_receiver"/>
</dbReference>
<reference evidence="5" key="1">
    <citation type="journal article" date="2022" name="Int. J. Syst. Evol. Microbiol.">
        <title>Anaeromyxobacter oryzae sp. nov., Anaeromyxobacter diazotrophicus sp. nov. and Anaeromyxobacter paludicola sp. nov., isolated from paddy soils.</title>
        <authorList>
            <person name="Itoh H."/>
            <person name="Xu Z."/>
            <person name="Mise K."/>
            <person name="Masuda Y."/>
            <person name="Ushijima N."/>
            <person name="Hayakawa C."/>
            <person name="Shiratori Y."/>
            <person name="Senoo K."/>
        </authorList>
    </citation>
    <scope>NUCLEOTIDE SEQUENCE [LARGE SCALE GENOMIC DNA]</scope>
    <source>
        <strain evidence="5">Red630</strain>
    </source>
</reference>
<organism evidence="4 5">
    <name type="scientific">Anaeromyxobacter paludicola</name>
    <dbReference type="NCBI Taxonomy" id="2918171"/>
    <lineage>
        <taxon>Bacteria</taxon>
        <taxon>Pseudomonadati</taxon>
        <taxon>Myxococcota</taxon>
        <taxon>Myxococcia</taxon>
        <taxon>Myxococcales</taxon>
        <taxon>Cystobacterineae</taxon>
        <taxon>Anaeromyxobacteraceae</taxon>
        <taxon>Anaeromyxobacter</taxon>
    </lineage>
</organism>
<feature type="domain" description="Response regulatory" evidence="3">
    <location>
        <begin position="5"/>
        <end position="119"/>
    </location>
</feature>
<gene>
    <name evidence="4" type="ORF">AMPC_29920</name>
</gene>
<dbReference type="SMART" id="SM00448">
    <property type="entry name" value="REC"/>
    <property type="match status" value="1"/>
</dbReference>
<dbReference type="Pfam" id="PF00072">
    <property type="entry name" value="Response_reg"/>
    <property type="match status" value="1"/>
</dbReference>
<proteinExistence type="predicted"/>
<evidence type="ECO:0000259" key="3">
    <source>
        <dbReference type="PROSITE" id="PS50110"/>
    </source>
</evidence>
<dbReference type="PANTHER" id="PTHR44591:SF3">
    <property type="entry name" value="RESPONSE REGULATORY DOMAIN-CONTAINING PROTEIN"/>
    <property type="match status" value="1"/>
</dbReference>
<dbReference type="InterPro" id="IPR011006">
    <property type="entry name" value="CheY-like_superfamily"/>
</dbReference>
<keyword evidence="1 2" id="KW-0597">Phosphoprotein</keyword>
<dbReference type="SUPFAM" id="SSF52172">
    <property type="entry name" value="CheY-like"/>
    <property type="match status" value="1"/>
</dbReference>
<feature type="modified residue" description="4-aspartylphosphate" evidence="2">
    <location>
        <position position="55"/>
    </location>
</feature>
<keyword evidence="5" id="KW-1185">Reference proteome</keyword>
<evidence type="ECO:0000313" key="5">
    <source>
        <dbReference type="Proteomes" id="UP001162734"/>
    </source>
</evidence>
<protein>
    <recommendedName>
        <fullName evidence="3">Response regulatory domain-containing protein</fullName>
    </recommendedName>
</protein>
<sequence>MPSPRVLIVDDSQELRSALSDTLRASGFEASTASDGAEALRTIEDGARPDVILLDLLMPGMDGAQFLEQLRASPKNRDIAIVVVTGVASAHVRKLLQADAFLFKPFTPDELTSVVRRVHERSRPPR</sequence>